<evidence type="ECO:0000313" key="4">
    <source>
        <dbReference type="EMBL" id="VAW71087.1"/>
    </source>
</evidence>
<evidence type="ECO:0000259" key="3">
    <source>
        <dbReference type="Pfam" id="PF07804"/>
    </source>
</evidence>
<dbReference type="InterPro" id="IPR012893">
    <property type="entry name" value="HipA-like_C"/>
</dbReference>
<keyword evidence="1" id="KW-0808">Transferase</keyword>
<dbReference type="GO" id="GO:0004674">
    <property type="term" value="F:protein serine/threonine kinase activity"/>
    <property type="evidence" value="ECO:0007669"/>
    <property type="project" value="TreeGrafter"/>
</dbReference>
<gene>
    <name evidence="4" type="ORF">MNBD_GAMMA10-2827</name>
</gene>
<dbReference type="Pfam" id="PF07804">
    <property type="entry name" value="HipA_C"/>
    <property type="match status" value="1"/>
</dbReference>
<dbReference type="GO" id="GO:0005829">
    <property type="term" value="C:cytosol"/>
    <property type="evidence" value="ECO:0007669"/>
    <property type="project" value="TreeGrafter"/>
</dbReference>
<organism evidence="4">
    <name type="scientific">hydrothermal vent metagenome</name>
    <dbReference type="NCBI Taxonomy" id="652676"/>
    <lineage>
        <taxon>unclassified sequences</taxon>
        <taxon>metagenomes</taxon>
        <taxon>ecological metagenomes</taxon>
    </lineage>
</organism>
<dbReference type="EMBL" id="UOFJ01000567">
    <property type="protein sequence ID" value="VAW71087.1"/>
    <property type="molecule type" value="Genomic_DNA"/>
</dbReference>
<keyword evidence="2" id="KW-0418">Kinase</keyword>
<accession>A0A3B0Y6C1</accession>
<protein>
    <recommendedName>
        <fullName evidence="3">HipA-like C-terminal domain-containing protein</fullName>
    </recommendedName>
</protein>
<dbReference type="PANTHER" id="PTHR37419">
    <property type="entry name" value="SERINE/THREONINE-PROTEIN KINASE TOXIN HIPA"/>
    <property type="match status" value="1"/>
</dbReference>
<sequence length="398" mass="44482">MVLLDTDMLIVHAWFNGQYVPAGKLRIIGRSAEFWYGDSFLSKGYALDPIRLPLTQQVFHADGLQGDLGVLGDALPDGWGRYLIKRQFERGLSDLELLYVDSSKQRMGALYFSKGLDDKPEDNVHTLDWMMQFSDWLNGSNPSFPDKMEYGSSVGGAKPKCLVNTSDTEWIVKFQRANEPDNTPAIERGTLLLAKACQISVSDSRLIALPDAKTAILVKRFDRDNKQPLHYISAQTLCNVLMNDRGQALNDTRSYLVLADALSKFSSQARCDRLDLFKRIVFNILVNNHDDHVKNHGALRSIKGDWALSPAFDLVAGEGSSRDLAMEIGPEGYRATLDNLMHSVSTFGLTKKQGVDEVMKMLKTIKKWKLIFSDAGVDDKTINDIAWAIQDDIDVSGL</sequence>
<dbReference type="InterPro" id="IPR052028">
    <property type="entry name" value="HipA_Ser/Thr_kinase"/>
</dbReference>
<dbReference type="PANTHER" id="PTHR37419:SF8">
    <property type="entry name" value="TOXIN YJJJ"/>
    <property type="match status" value="1"/>
</dbReference>
<evidence type="ECO:0000256" key="2">
    <source>
        <dbReference type="ARBA" id="ARBA00022777"/>
    </source>
</evidence>
<evidence type="ECO:0000256" key="1">
    <source>
        <dbReference type="ARBA" id="ARBA00022679"/>
    </source>
</evidence>
<dbReference type="AlphaFoldDB" id="A0A3B0Y6C1"/>
<proteinExistence type="predicted"/>
<feature type="domain" description="HipA-like C-terminal" evidence="3">
    <location>
        <begin position="152"/>
        <end position="363"/>
    </location>
</feature>
<reference evidence="4" key="1">
    <citation type="submission" date="2018-06" db="EMBL/GenBank/DDBJ databases">
        <authorList>
            <person name="Zhirakovskaya E."/>
        </authorList>
    </citation>
    <scope>NUCLEOTIDE SEQUENCE</scope>
</reference>
<name>A0A3B0Y6C1_9ZZZZ</name>